<feature type="region of interest" description="Disordered" evidence="1">
    <location>
        <begin position="176"/>
        <end position="218"/>
    </location>
</feature>
<dbReference type="EMBL" id="FCOM02000001">
    <property type="protein sequence ID" value="SAL14861.1"/>
    <property type="molecule type" value="Genomic_DNA"/>
</dbReference>
<feature type="domain" description="Tox-GHH2" evidence="2">
    <location>
        <begin position="265"/>
        <end position="354"/>
    </location>
</feature>
<dbReference type="Pfam" id="PF13665">
    <property type="entry name" value="Tox-PAAR-like"/>
    <property type="match status" value="1"/>
</dbReference>
<proteinExistence type="predicted"/>
<name>A0A158F548_9BURK</name>
<dbReference type="InterPro" id="IPR028917">
    <property type="entry name" value="Tox-GHH2_domain"/>
</dbReference>
<gene>
    <name evidence="3" type="ORF">AWB74_00403</name>
</gene>
<evidence type="ECO:0000256" key="1">
    <source>
        <dbReference type="SAM" id="MobiDB-lite"/>
    </source>
</evidence>
<evidence type="ECO:0000313" key="3">
    <source>
        <dbReference type="EMBL" id="SAL14861.1"/>
    </source>
</evidence>
<dbReference type="Proteomes" id="UP000055019">
    <property type="component" value="Unassembled WGS sequence"/>
</dbReference>
<sequence>MADPVFANSQQVSGKSMNGKSICEFPDVCFTPPQTPATPPGVPLPYPNTAMASDTTDGSTSVKMGGEQIMLKNRSSFKQSTGDEAGSAPNKGMMTGSNRGKAYFIAWSMDVLIEGENAVRNLDLTTHNHASVGSTGAAPVPHVAATQLKAFKDCDKDADKVDQACGKDGKPPCPGTLATSIRTRSGQIKKAFKPATKQSADNFRPQSEQGREATKVAESDDGACTRALRCLLRPYSKGENPDGVSRCCPGQTGHHIPPWSTTKSIGNPPFSQGAALCVCLEGSNHSVGSHGKHHHGINFLLEQLSEAKKLFVKAKTGDTTTFSAPMEEHVKVAAAVTEAQNDCKKECIEQQLRQKFGEDALKKNATHDASHTGGLQHGLVDSADRAALNSAAGLPPPV</sequence>
<reference evidence="3" key="1">
    <citation type="submission" date="2016-01" db="EMBL/GenBank/DDBJ databases">
        <authorList>
            <person name="Peeters C."/>
        </authorList>
    </citation>
    <scope>NUCLEOTIDE SEQUENCE [LARGE SCALE GENOMIC DNA]</scope>
    <source>
        <strain evidence="3">LMG 29317</strain>
    </source>
</reference>
<feature type="compositionally biased region" description="Polar residues" evidence="1">
    <location>
        <begin position="177"/>
        <end position="186"/>
    </location>
</feature>
<dbReference type="AlphaFoldDB" id="A0A158F548"/>
<comment type="caution">
    <text evidence="3">The sequence shown here is derived from an EMBL/GenBank/DDBJ whole genome shotgun (WGS) entry which is preliminary data.</text>
</comment>
<feature type="compositionally biased region" description="Polar residues" evidence="1">
    <location>
        <begin position="196"/>
        <end position="208"/>
    </location>
</feature>
<protein>
    <recommendedName>
        <fullName evidence="2">Tox-GHH2 domain-containing protein</fullName>
    </recommendedName>
</protein>
<dbReference type="RefSeq" id="WP_061145062.1">
    <property type="nucleotide sequence ID" value="NZ_FCOM02000001.1"/>
</dbReference>
<evidence type="ECO:0000259" key="2">
    <source>
        <dbReference type="Pfam" id="PF15635"/>
    </source>
</evidence>
<feature type="compositionally biased region" description="Basic and acidic residues" evidence="1">
    <location>
        <begin position="209"/>
        <end position="218"/>
    </location>
</feature>
<accession>A0A158F548</accession>
<keyword evidence="4" id="KW-1185">Reference proteome</keyword>
<organism evidence="3 4">
    <name type="scientific">Caballeronia arvi</name>
    <dbReference type="NCBI Taxonomy" id="1777135"/>
    <lineage>
        <taxon>Bacteria</taxon>
        <taxon>Pseudomonadati</taxon>
        <taxon>Pseudomonadota</taxon>
        <taxon>Betaproteobacteria</taxon>
        <taxon>Burkholderiales</taxon>
        <taxon>Burkholderiaceae</taxon>
        <taxon>Caballeronia</taxon>
    </lineage>
</organism>
<evidence type="ECO:0000313" key="4">
    <source>
        <dbReference type="Proteomes" id="UP000055019"/>
    </source>
</evidence>
<dbReference type="Pfam" id="PF15635">
    <property type="entry name" value="Tox-GHH2"/>
    <property type="match status" value="1"/>
</dbReference>
<dbReference type="CDD" id="cd14740">
    <property type="entry name" value="PAAR_4"/>
    <property type="match status" value="1"/>
</dbReference>
<dbReference type="OrthoDB" id="8073614at2"/>